<feature type="domain" description="F-box" evidence="2">
    <location>
        <begin position="234"/>
        <end position="274"/>
    </location>
</feature>
<evidence type="ECO:0000313" key="3">
    <source>
        <dbReference type="EMBL" id="KAI5390678.1"/>
    </source>
</evidence>
<dbReference type="SMART" id="SM00256">
    <property type="entry name" value="FBOX"/>
    <property type="match status" value="1"/>
</dbReference>
<dbReference type="PANTHER" id="PTHR31672">
    <property type="entry name" value="BNACNNG10540D PROTEIN"/>
    <property type="match status" value="1"/>
</dbReference>
<protein>
    <recommendedName>
        <fullName evidence="2">F-box domain-containing protein</fullName>
    </recommendedName>
</protein>
<proteinExistence type="predicted"/>
<evidence type="ECO:0000256" key="1">
    <source>
        <dbReference type="SAM" id="MobiDB-lite"/>
    </source>
</evidence>
<dbReference type="Gramene" id="Psat07G0583300-T1">
    <property type="protein sequence ID" value="KAI5390678.1"/>
    <property type="gene ID" value="KIW84_075833"/>
</dbReference>
<feature type="compositionally biased region" description="Polar residues" evidence="1">
    <location>
        <begin position="1"/>
        <end position="18"/>
    </location>
</feature>
<feature type="region of interest" description="Disordered" evidence="1">
    <location>
        <begin position="160"/>
        <end position="228"/>
    </location>
</feature>
<gene>
    <name evidence="3" type="ORF">KIW84_075833</name>
</gene>
<name>A0A9D4VWB9_PEA</name>
<feature type="compositionally biased region" description="Polar residues" evidence="1">
    <location>
        <begin position="201"/>
        <end position="211"/>
    </location>
</feature>
<feature type="compositionally biased region" description="Polar residues" evidence="1">
    <location>
        <begin position="160"/>
        <end position="171"/>
    </location>
</feature>
<evidence type="ECO:0000259" key="2">
    <source>
        <dbReference type="SMART" id="SM00256"/>
    </source>
</evidence>
<feature type="region of interest" description="Disordered" evidence="1">
    <location>
        <begin position="1"/>
        <end position="34"/>
    </location>
</feature>
<keyword evidence="4" id="KW-1185">Reference proteome</keyword>
<dbReference type="Pfam" id="PF00646">
    <property type="entry name" value="F-box"/>
    <property type="match status" value="2"/>
</dbReference>
<dbReference type="Proteomes" id="UP001058974">
    <property type="component" value="Chromosome 7"/>
</dbReference>
<comment type="caution">
    <text evidence="3">The sequence shown here is derived from an EMBL/GenBank/DDBJ whole genome shotgun (WGS) entry which is preliminary data.</text>
</comment>
<dbReference type="InterPro" id="IPR036047">
    <property type="entry name" value="F-box-like_dom_sf"/>
</dbReference>
<evidence type="ECO:0000313" key="4">
    <source>
        <dbReference type="Proteomes" id="UP001058974"/>
    </source>
</evidence>
<dbReference type="Gene3D" id="1.20.1280.50">
    <property type="match status" value="1"/>
</dbReference>
<dbReference type="SUPFAM" id="SSF81383">
    <property type="entry name" value="F-box domain"/>
    <property type="match status" value="2"/>
</dbReference>
<dbReference type="EMBL" id="JAMSHJ010000007">
    <property type="protein sequence ID" value="KAI5390678.1"/>
    <property type="molecule type" value="Genomic_DNA"/>
</dbReference>
<organism evidence="3 4">
    <name type="scientific">Pisum sativum</name>
    <name type="common">Garden pea</name>
    <name type="synonym">Lathyrus oleraceus</name>
    <dbReference type="NCBI Taxonomy" id="3888"/>
    <lineage>
        <taxon>Eukaryota</taxon>
        <taxon>Viridiplantae</taxon>
        <taxon>Streptophyta</taxon>
        <taxon>Embryophyta</taxon>
        <taxon>Tracheophyta</taxon>
        <taxon>Spermatophyta</taxon>
        <taxon>Magnoliopsida</taxon>
        <taxon>eudicotyledons</taxon>
        <taxon>Gunneridae</taxon>
        <taxon>Pentapetalae</taxon>
        <taxon>rosids</taxon>
        <taxon>fabids</taxon>
        <taxon>Fabales</taxon>
        <taxon>Fabaceae</taxon>
        <taxon>Papilionoideae</taxon>
        <taxon>50 kb inversion clade</taxon>
        <taxon>NPAAA clade</taxon>
        <taxon>Hologalegina</taxon>
        <taxon>IRL clade</taxon>
        <taxon>Fabeae</taxon>
        <taxon>Lathyrus</taxon>
    </lineage>
</organism>
<dbReference type="InterPro" id="IPR001810">
    <property type="entry name" value="F-box_dom"/>
</dbReference>
<dbReference type="InterPro" id="IPR050796">
    <property type="entry name" value="SCF_F-box_component"/>
</dbReference>
<dbReference type="AlphaFoldDB" id="A0A9D4VWB9"/>
<dbReference type="PANTHER" id="PTHR31672:SF13">
    <property type="entry name" value="F-BOX PROTEIN CPR30-LIKE"/>
    <property type="match status" value="1"/>
</dbReference>
<feature type="compositionally biased region" description="Polar residues" evidence="1">
    <location>
        <begin position="179"/>
        <end position="191"/>
    </location>
</feature>
<reference evidence="3 4" key="1">
    <citation type="journal article" date="2022" name="Nat. Genet.">
        <title>Improved pea reference genome and pan-genome highlight genomic features and evolutionary characteristics.</title>
        <authorList>
            <person name="Yang T."/>
            <person name="Liu R."/>
            <person name="Luo Y."/>
            <person name="Hu S."/>
            <person name="Wang D."/>
            <person name="Wang C."/>
            <person name="Pandey M.K."/>
            <person name="Ge S."/>
            <person name="Xu Q."/>
            <person name="Li N."/>
            <person name="Li G."/>
            <person name="Huang Y."/>
            <person name="Saxena R.K."/>
            <person name="Ji Y."/>
            <person name="Li M."/>
            <person name="Yan X."/>
            <person name="He Y."/>
            <person name="Liu Y."/>
            <person name="Wang X."/>
            <person name="Xiang C."/>
            <person name="Varshney R.K."/>
            <person name="Ding H."/>
            <person name="Gao S."/>
            <person name="Zong X."/>
        </authorList>
    </citation>
    <scope>NUCLEOTIDE SEQUENCE [LARGE SCALE GENOMIC DNA]</scope>
    <source>
        <strain evidence="3 4">cv. Zhongwan 6</strain>
    </source>
</reference>
<sequence>MTGEGSQNAASTPASQSAPMKEREGSQNAASIFGPTSHPTQFRLHVKQLINLRCVCKAWNDLISGDSNLAKKHLLVSTCNQDCHHIITSSQHMPPEFLLSGSPFTSIFAPTSHPTQFRYPLTEILEILAQNSLYNGRLDTSVCDGILCFRLPNCVGEGSQNAASTPASQSAPMKEREGSQNAASTPASQSAPMKEREGCQNIASTPASQSAPMKEREGCQNAASTPASQSAPHVSLDILVEILSRLRVKQLITLRCVCKAWNDLISGDSNLAKKHLLVSTCNQDCHHIITSSQHMPPEFLLSASPFTSIFGPTSYPTQFRALAEYTSHVHAFGSDSWRMIEDFPYPNFISYAPGTILNNHVNWLAYGFIVSLDLKSELYQEISLPPADIRIPRSTIGTFSGCLSLVTDRYGIGLLAVWTTKEFGNGDSWSSHVNVSSRGGYGHRIVCDLEDAVLLQWRTREKFKLNVYDPKRASFKSLKFANNIQGLMEPQVYV</sequence>
<accession>A0A9D4VWB9</accession>